<comment type="similarity">
    <text evidence="2">Belongs to the FAD-binding monooxygenase family.</text>
</comment>
<dbReference type="InterPro" id="IPR036188">
    <property type="entry name" value="FAD/NAD-bd_sf"/>
</dbReference>
<reference evidence="9 10" key="1">
    <citation type="submission" date="2016-11" db="EMBL/GenBank/DDBJ databases">
        <authorList>
            <person name="Jaros S."/>
            <person name="Januszkiewicz K."/>
            <person name="Wedrychowicz H."/>
        </authorList>
    </citation>
    <scope>NUCLEOTIDE SEQUENCE [LARGE SCALE GENOMIC DNA]</scope>
    <source>
        <strain evidence="9 10">DSM 43832</strain>
    </source>
</reference>
<evidence type="ECO:0000256" key="1">
    <source>
        <dbReference type="ARBA" id="ARBA00001974"/>
    </source>
</evidence>
<dbReference type="AlphaFoldDB" id="A0A1M6WR87"/>
<proteinExistence type="inferred from homology"/>
<keyword evidence="5" id="KW-0521">NADP</keyword>
<feature type="domain" description="FAD/NAD(P)-binding" evidence="8">
    <location>
        <begin position="12"/>
        <end position="233"/>
    </location>
</feature>
<evidence type="ECO:0000313" key="9">
    <source>
        <dbReference type="EMBL" id="SHK96228.1"/>
    </source>
</evidence>
<keyword evidence="4" id="KW-0274">FAD</keyword>
<protein>
    <submittedName>
        <fullName evidence="9">Cyclohexanone monooxygenase/phenylacetone monooxygenase</fullName>
    </submittedName>
</protein>
<sequence length="537" mass="59767">MTTARNSTVDAEVLVVGAGFSGLAALYHFRNAGHHVMGVETNGDVGGAWYNNRYPGARCDVESHDYSLSMSPEVEQEWTWSERFSDADEIRRYLGFVANRLDLRRLISFSTTVTGMDWDETSRSWRVTFSERDPIRVRYVVMATGPLTSPIKPQFPGMDAFAGRILHTAEWPREEVDLHGHRVAVIGTGSSGVQAIPIIAEQAERLYVLQRTPNFVVPARNRPITEAEDRAVKATYRERRATVRTMSSAYLKELPTQSAFDVSEEERNARYQRFWDLGGTNITSAFTDLKTSEEANATLAAFIHGKIREIVRDPEVARKLMPTGYPVGARRICVGTNYYETFNRDNVELVDLLGTESITGFEARGIRTDRRLLEVDDIVLATGFDAMTGVLTRLDIKGANGELLRDAWRGGPVNHLGIAVHGFPNFFYLAGPGSPSVLANVVTTGEQQVEWLTELLNDQRDRGFTRIEAEAAAADAWVKHANELAEGTMFFKAKSWYIGANVPGKPRVFMPYAGGFPAYARRTEEVAAAGYSGFVRS</sequence>
<dbReference type="SUPFAM" id="SSF51905">
    <property type="entry name" value="FAD/NAD(P)-binding domain"/>
    <property type="match status" value="1"/>
</dbReference>
<dbReference type="STRING" id="1848.SAMN05443637_11559"/>
<keyword evidence="10" id="KW-1185">Reference proteome</keyword>
<dbReference type="PANTHER" id="PTHR43098">
    <property type="entry name" value="L-ORNITHINE N(5)-MONOOXYGENASE-RELATED"/>
    <property type="match status" value="1"/>
</dbReference>
<dbReference type="InterPro" id="IPR023753">
    <property type="entry name" value="FAD/NAD-binding_dom"/>
</dbReference>
<dbReference type="PANTHER" id="PTHR43098:SF3">
    <property type="entry name" value="L-ORNITHINE N(5)-MONOOXYGENASE-RELATED"/>
    <property type="match status" value="1"/>
</dbReference>
<dbReference type="EMBL" id="FRAP01000015">
    <property type="protein sequence ID" value="SHK96228.1"/>
    <property type="molecule type" value="Genomic_DNA"/>
</dbReference>
<evidence type="ECO:0000259" key="8">
    <source>
        <dbReference type="Pfam" id="PF07992"/>
    </source>
</evidence>
<evidence type="ECO:0000256" key="2">
    <source>
        <dbReference type="ARBA" id="ARBA00010139"/>
    </source>
</evidence>
<evidence type="ECO:0000256" key="3">
    <source>
        <dbReference type="ARBA" id="ARBA00022630"/>
    </source>
</evidence>
<name>A0A1M6WR87_PSETH</name>
<keyword evidence="7 9" id="KW-0503">Monooxygenase</keyword>
<organism evidence="9 10">
    <name type="scientific">Pseudonocardia thermophila</name>
    <dbReference type="NCBI Taxonomy" id="1848"/>
    <lineage>
        <taxon>Bacteria</taxon>
        <taxon>Bacillati</taxon>
        <taxon>Actinomycetota</taxon>
        <taxon>Actinomycetes</taxon>
        <taxon>Pseudonocardiales</taxon>
        <taxon>Pseudonocardiaceae</taxon>
        <taxon>Pseudonocardia</taxon>
    </lineage>
</organism>
<dbReference type="Gene3D" id="3.50.50.60">
    <property type="entry name" value="FAD/NAD(P)-binding domain"/>
    <property type="match status" value="2"/>
</dbReference>
<dbReference type="RefSeq" id="WP_073458529.1">
    <property type="nucleotide sequence ID" value="NZ_FRAP01000015.1"/>
</dbReference>
<dbReference type="GO" id="GO:0016709">
    <property type="term" value="F:oxidoreductase activity, acting on paired donors, with incorporation or reduction of molecular oxygen, NAD(P)H as one donor, and incorporation of one atom of oxygen"/>
    <property type="evidence" value="ECO:0007669"/>
    <property type="project" value="UniProtKB-ARBA"/>
</dbReference>
<keyword evidence="6" id="KW-0560">Oxidoreductase</keyword>
<evidence type="ECO:0000313" key="10">
    <source>
        <dbReference type="Proteomes" id="UP000184363"/>
    </source>
</evidence>
<evidence type="ECO:0000256" key="7">
    <source>
        <dbReference type="ARBA" id="ARBA00023033"/>
    </source>
</evidence>
<gene>
    <name evidence="9" type="ORF">SAMN05443637_11559</name>
</gene>
<dbReference type="Pfam" id="PF07992">
    <property type="entry name" value="Pyr_redox_2"/>
    <property type="match status" value="1"/>
</dbReference>
<keyword evidence="3" id="KW-0285">Flavoprotein</keyword>
<comment type="cofactor">
    <cofactor evidence="1">
        <name>FAD</name>
        <dbReference type="ChEBI" id="CHEBI:57692"/>
    </cofactor>
</comment>
<accession>A0A1M6WR87</accession>
<evidence type="ECO:0000256" key="6">
    <source>
        <dbReference type="ARBA" id="ARBA00023002"/>
    </source>
</evidence>
<dbReference type="InterPro" id="IPR050775">
    <property type="entry name" value="FAD-binding_Monooxygenases"/>
</dbReference>
<dbReference type="Proteomes" id="UP000184363">
    <property type="component" value="Unassembled WGS sequence"/>
</dbReference>
<evidence type="ECO:0000256" key="4">
    <source>
        <dbReference type="ARBA" id="ARBA00022827"/>
    </source>
</evidence>
<evidence type="ECO:0000256" key="5">
    <source>
        <dbReference type="ARBA" id="ARBA00022857"/>
    </source>
</evidence>